<keyword evidence="4" id="KW-0812">Transmembrane</keyword>
<comment type="caution">
    <text evidence="5">The sequence shown here is derived from an EMBL/GenBank/DDBJ whole genome shotgun (WGS) entry which is preliminary data.</text>
</comment>
<keyword evidence="4" id="KW-0472">Membrane</keyword>
<evidence type="ECO:0000313" key="6">
    <source>
        <dbReference type="Proteomes" id="UP000237347"/>
    </source>
</evidence>
<dbReference type="AlphaFoldDB" id="A0AAW0JCN4"/>
<organism evidence="5 6">
    <name type="scientific">Quercus suber</name>
    <name type="common">Cork oak</name>
    <dbReference type="NCBI Taxonomy" id="58331"/>
    <lineage>
        <taxon>Eukaryota</taxon>
        <taxon>Viridiplantae</taxon>
        <taxon>Streptophyta</taxon>
        <taxon>Embryophyta</taxon>
        <taxon>Tracheophyta</taxon>
        <taxon>Spermatophyta</taxon>
        <taxon>Magnoliopsida</taxon>
        <taxon>eudicotyledons</taxon>
        <taxon>Gunneridae</taxon>
        <taxon>Pentapetalae</taxon>
        <taxon>rosids</taxon>
        <taxon>fabids</taxon>
        <taxon>Fagales</taxon>
        <taxon>Fagaceae</taxon>
        <taxon>Quercus</taxon>
    </lineage>
</organism>
<dbReference type="Pfam" id="PF01991">
    <property type="entry name" value="vATP-synt_E"/>
    <property type="match status" value="1"/>
</dbReference>
<proteinExistence type="inferred from homology"/>
<keyword evidence="6" id="KW-1185">Reference proteome</keyword>
<evidence type="ECO:0000256" key="4">
    <source>
        <dbReference type="SAM" id="Phobius"/>
    </source>
</evidence>
<dbReference type="Proteomes" id="UP000237347">
    <property type="component" value="Unassembled WGS sequence"/>
</dbReference>
<keyword evidence="2" id="KW-0813">Transport</keyword>
<sequence length="156" mass="18066">MQLNASWIKVLQAQDDIFNAMKEATLKDLLNVSRDHHVFKKLLKVLIVQELNCIAGVDKTCKFVKVGHLADQVHVYVVNSFTFKCFFHFILFFLYQNFIELLGWKEIEIGDGLPNIRLTGKCLEALKQAGFEVSDISYFILFFVFALLNLCYDLHK</sequence>
<dbReference type="PANTHER" id="PTHR45715">
    <property type="entry name" value="ATPASE H+-TRANSPORTING V1 SUBUNIT E1A-RELATED"/>
    <property type="match status" value="1"/>
</dbReference>
<keyword evidence="3" id="KW-0406">Ion transport</keyword>
<evidence type="ECO:0000313" key="5">
    <source>
        <dbReference type="EMBL" id="KAK7824438.1"/>
    </source>
</evidence>
<keyword evidence="4" id="KW-1133">Transmembrane helix</keyword>
<evidence type="ECO:0000256" key="2">
    <source>
        <dbReference type="ARBA" id="ARBA00022448"/>
    </source>
</evidence>
<comment type="similarity">
    <text evidence="1">Belongs to the V-ATPase E subunit family.</text>
</comment>
<reference evidence="5 6" key="1">
    <citation type="journal article" date="2018" name="Sci. Data">
        <title>The draft genome sequence of cork oak.</title>
        <authorList>
            <person name="Ramos A.M."/>
            <person name="Usie A."/>
            <person name="Barbosa P."/>
            <person name="Barros P.M."/>
            <person name="Capote T."/>
            <person name="Chaves I."/>
            <person name="Simoes F."/>
            <person name="Abreu I."/>
            <person name="Carrasquinho I."/>
            <person name="Faro C."/>
            <person name="Guimaraes J.B."/>
            <person name="Mendonca D."/>
            <person name="Nobrega F."/>
            <person name="Rodrigues L."/>
            <person name="Saibo N.J.M."/>
            <person name="Varela M.C."/>
            <person name="Egas C."/>
            <person name="Matos J."/>
            <person name="Miguel C.M."/>
            <person name="Oliveira M.M."/>
            <person name="Ricardo C.P."/>
            <person name="Goncalves S."/>
        </authorList>
    </citation>
    <scope>NUCLEOTIDE SEQUENCE [LARGE SCALE GENOMIC DNA]</scope>
    <source>
        <strain evidence="6">cv. HL8</strain>
    </source>
</reference>
<name>A0AAW0JCN4_QUESU</name>
<feature type="transmembrane region" description="Helical" evidence="4">
    <location>
        <begin position="73"/>
        <end position="95"/>
    </location>
</feature>
<feature type="transmembrane region" description="Helical" evidence="4">
    <location>
        <begin position="136"/>
        <end position="154"/>
    </location>
</feature>
<dbReference type="GO" id="GO:0033178">
    <property type="term" value="C:proton-transporting two-sector ATPase complex, catalytic domain"/>
    <property type="evidence" value="ECO:0007669"/>
    <property type="project" value="InterPro"/>
</dbReference>
<evidence type="ECO:0000256" key="1">
    <source>
        <dbReference type="ARBA" id="ARBA00005901"/>
    </source>
</evidence>
<dbReference type="EMBL" id="PKMF04000603">
    <property type="protein sequence ID" value="KAK7824438.1"/>
    <property type="molecule type" value="Genomic_DNA"/>
</dbReference>
<accession>A0AAW0JCN4</accession>
<dbReference type="GO" id="GO:0046961">
    <property type="term" value="F:proton-transporting ATPase activity, rotational mechanism"/>
    <property type="evidence" value="ECO:0007669"/>
    <property type="project" value="InterPro"/>
</dbReference>
<dbReference type="InterPro" id="IPR002842">
    <property type="entry name" value="ATPase_V1_Esu"/>
</dbReference>
<evidence type="ECO:0000256" key="3">
    <source>
        <dbReference type="ARBA" id="ARBA00023065"/>
    </source>
</evidence>
<protein>
    <submittedName>
        <fullName evidence="5">V-type proton atpase subunit e</fullName>
    </submittedName>
</protein>
<gene>
    <name evidence="5" type="primary">VATE_1</name>
    <name evidence="5" type="ORF">CFP56_034394</name>
</gene>